<feature type="domain" description="Peptidase M24" evidence="3">
    <location>
        <begin position="143"/>
        <end position="346"/>
    </location>
</feature>
<feature type="domain" description="Creatinase N-terminal" evidence="4">
    <location>
        <begin position="11"/>
        <end position="135"/>
    </location>
</feature>
<dbReference type="InterPro" id="IPR000994">
    <property type="entry name" value="Pept_M24"/>
</dbReference>
<keyword evidence="5" id="KW-0031">Aminopeptidase</keyword>
<dbReference type="Gene3D" id="3.40.350.10">
    <property type="entry name" value="Creatinase/prolidase N-terminal domain"/>
    <property type="match status" value="1"/>
</dbReference>
<comment type="caution">
    <text evidence="5">The sequence shown here is derived from an EMBL/GenBank/DDBJ whole genome shotgun (WGS) entry which is preliminary data.</text>
</comment>
<dbReference type="PANTHER" id="PTHR46112">
    <property type="entry name" value="AMINOPEPTIDASE"/>
    <property type="match status" value="1"/>
</dbReference>
<dbReference type="Proteomes" id="UP000218690">
    <property type="component" value="Unassembled WGS sequence"/>
</dbReference>
<dbReference type="SUPFAM" id="SSF55920">
    <property type="entry name" value="Creatinase/aminopeptidase"/>
    <property type="match status" value="1"/>
</dbReference>
<keyword evidence="2" id="KW-0378">Hydrolase</keyword>
<dbReference type="EMBL" id="NWBP01000022">
    <property type="protein sequence ID" value="PCC82816.1"/>
    <property type="molecule type" value="Genomic_DNA"/>
</dbReference>
<evidence type="ECO:0000313" key="5">
    <source>
        <dbReference type="EMBL" id="PCC82816.1"/>
    </source>
</evidence>
<evidence type="ECO:0000256" key="1">
    <source>
        <dbReference type="ARBA" id="ARBA00022723"/>
    </source>
</evidence>
<proteinExistence type="predicted"/>
<dbReference type="InterPro" id="IPR001714">
    <property type="entry name" value="Pept_M24_MAP"/>
</dbReference>
<reference evidence="5 6" key="1">
    <citation type="submission" date="2017-09" db="EMBL/GenBank/DDBJ databases">
        <title>Draft Genome Sequence of Corynebacterium accolens AH4003.</title>
        <authorList>
            <person name="Chen Y."/>
            <person name="Oosthuysen W.F."/>
            <person name="Kelley S."/>
            <person name="Horswill A."/>
        </authorList>
    </citation>
    <scope>NUCLEOTIDE SEQUENCE [LARGE SCALE GENOMIC DNA]</scope>
    <source>
        <strain evidence="5 6">AH4003</strain>
    </source>
</reference>
<dbReference type="GO" id="GO:0004177">
    <property type="term" value="F:aminopeptidase activity"/>
    <property type="evidence" value="ECO:0007669"/>
    <property type="project" value="UniProtKB-KW"/>
</dbReference>
<dbReference type="Pfam" id="PF01321">
    <property type="entry name" value="Creatinase_N"/>
    <property type="match status" value="1"/>
</dbReference>
<keyword evidence="1" id="KW-0479">Metal-binding</keyword>
<organism evidence="5 6">
    <name type="scientific">Corynebacterium accolens</name>
    <dbReference type="NCBI Taxonomy" id="38284"/>
    <lineage>
        <taxon>Bacteria</taxon>
        <taxon>Bacillati</taxon>
        <taxon>Actinomycetota</taxon>
        <taxon>Actinomycetes</taxon>
        <taxon>Mycobacteriales</taxon>
        <taxon>Corynebacteriaceae</taxon>
        <taxon>Corynebacterium</taxon>
    </lineage>
</organism>
<dbReference type="InterPro" id="IPR029149">
    <property type="entry name" value="Creatin/AminoP/Spt16_N"/>
</dbReference>
<evidence type="ECO:0000313" key="6">
    <source>
        <dbReference type="Proteomes" id="UP000218690"/>
    </source>
</evidence>
<evidence type="ECO:0000259" key="3">
    <source>
        <dbReference type="Pfam" id="PF00557"/>
    </source>
</evidence>
<protein>
    <submittedName>
        <fullName evidence="5">Aminopeptidase P family protein</fullName>
    </submittedName>
</protein>
<evidence type="ECO:0000259" key="4">
    <source>
        <dbReference type="Pfam" id="PF01321"/>
    </source>
</evidence>
<dbReference type="InterPro" id="IPR036005">
    <property type="entry name" value="Creatinase/aminopeptidase-like"/>
</dbReference>
<dbReference type="Gene3D" id="3.90.230.10">
    <property type="entry name" value="Creatinase/methionine aminopeptidase superfamily"/>
    <property type="match status" value="1"/>
</dbReference>
<evidence type="ECO:0000256" key="2">
    <source>
        <dbReference type="ARBA" id="ARBA00022801"/>
    </source>
</evidence>
<keyword evidence="5" id="KW-0645">Protease</keyword>
<dbReference type="PROSITE" id="PS00491">
    <property type="entry name" value="PROLINE_PEPTIDASE"/>
    <property type="match status" value="1"/>
</dbReference>
<dbReference type="GO" id="GO:0008235">
    <property type="term" value="F:metalloexopeptidase activity"/>
    <property type="evidence" value="ECO:0007669"/>
    <property type="project" value="UniProtKB-ARBA"/>
</dbReference>
<accession>A0A2A4AKU3</accession>
<dbReference type="GO" id="GO:0046872">
    <property type="term" value="F:metal ion binding"/>
    <property type="evidence" value="ECO:0007669"/>
    <property type="project" value="UniProtKB-KW"/>
</dbReference>
<dbReference type="AlphaFoldDB" id="A0A2A4AKU3"/>
<name>A0A2A4AKU3_9CORY</name>
<dbReference type="PRINTS" id="PR00599">
    <property type="entry name" value="MAPEPTIDASE"/>
</dbReference>
<dbReference type="SUPFAM" id="SSF53092">
    <property type="entry name" value="Creatinase/prolidase N-terminal domain"/>
    <property type="match status" value="1"/>
</dbReference>
<dbReference type="InterPro" id="IPR001131">
    <property type="entry name" value="Peptidase_M24B_aminopep-P_CS"/>
</dbReference>
<dbReference type="CDD" id="cd01092">
    <property type="entry name" value="APP-like"/>
    <property type="match status" value="1"/>
</dbReference>
<dbReference type="PANTHER" id="PTHR46112:SF8">
    <property type="entry name" value="CYTOPLASMIC PEPTIDASE PEPQ-RELATED"/>
    <property type="match status" value="1"/>
</dbReference>
<sequence>MTLADTRFSDRRRKLAAEVAGMRIDAVLVTHLVHVRYLSGFSGSNGGLLLRKDLSALMATDGRYTTQIAEEVPDLEAVLGRPVGPALLRRLEGPLRVAFEADYVSVSEFKALEEAAPEGVELVPMSGVIEDIRLVKDPQELERLEHIAALANEALEGLVAAGEVAVGRTERQIAADLEYRMRKLGSERVSFDTIVASGPNSAKPHHGADDRVLVSGDLVTIDFGAHLRGFNSDCTRTFAVGEPNEFSREIYDIVLRAQEAGVKAAVPGAKLVDVDAACRDIITEAGYGEYFVHSTGHGIGLDVHEGPAAAQTGKGELAEGMTLTIEPGIYVPGKGGVRIEDTLIITSGAPKIITAFPKDLQVL</sequence>
<dbReference type="InterPro" id="IPR050659">
    <property type="entry name" value="Peptidase_M24B"/>
</dbReference>
<gene>
    <name evidence="5" type="ORF">COM45_06480</name>
</gene>
<dbReference type="Pfam" id="PF00557">
    <property type="entry name" value="Peptidase_M24"/>
    <property type="match status" value="1"/>
</dbReference>
<dbReference type="InterPro" id="IPR000587">
    <property type="entry name" value="Creatinase_N"/>
</dbReference>